<dbReference type="KEGG" id="msw:MSSIT_1300"/>
<keyword evidence="1" id="KW-0175">Coiled coil</keyword>
<evidence type="ECO:0000313" key="4">
    <source>
        <dbReference type="Proteomes" id="UP000033111"/>
    </source>
</evidence>
<protein>
    <submittedName>
        <fullName evidence="3">Uncharacterized protein</fullName>
    </submittedName>
</protein>
<dbReference type="PATRIC" id="fig|1434120.4.peg.1663"/>
<name>A0A0E3P398_9EURY</name>
<dbReference type="RefSeq" id="WP_048171116.1">
    <property type="nucleotide sequence ID" value="NZ_CP009506.1"/>
</dbReference>
<proteinExistence type="predicted"/>
<gene>
    <name evidence="3" type="ORF">MSSIT_1300</name>
</gene>
<organism evidence="3 4">
    <name type="scientific">Methanosarcina siciliae T4/M</name>
    <dbReference type="NCBI Taxonomy" id="1434120"/>
    <lineage>
        <taxon>Archaea</taxon>
        <taxon>Methanobacteriati</taxon>
        <taxon>Methanobacteriota</taxon>
        <taxon>Stenosarchaea group</taxon>
        <taxon>Methanomicrobia</taxon>
        <taxon>Methanosarcinales</taxon>
        <taxon>Methanosarcinaceae</taxon>
        <taxon>Methanosarcina</taxon>
    </lineage>
</organism>
<feature type="region of interest" description="Disordered" evidence="2">
    <location>
        <begin position="282"/>
        <end position="329"/>
    </location>
</feature>
<dbReference type="Proteomes" id="UP000033111">
    <property type="component" value="Chromosome"/>
</dbReference>
<feature type="compositionally biased region" description="Low complexity" evidence="2">
    <location>
        <begin position="290"/>
        <end position="299"/>
    </location>
</feature>
<feature type="coiled-coil region" evidence="1">
    <location>
        <begin position="160"/>
        <end position="271"/>
    </location>
</feature>
<sequence length="329" mass="35791">MKKQAVKSTASFAVVLMVLSIIPSGAFALENGTTTQLNSTIENEFGKMMPGGIRHGGAGLDGMLGMGVGSASNITEENFAEIQAEILNSITEKIAELQSKYENVSEASSAEELQEVLLADRPANAESAGFGEKNGLPCEMYGSCLFEVANLTDENFTEVQTNMLDSLQDMTEQLEEMQTKLEEAGEDDRAEELNEKIAELQNLYADVSEASAAAELEDILFDYLQTRTVDSLETEIEMLNARLTGDENATDEKLESRIEELTALIADVEGAESLDELREIMSSEMKDGKGPMQQGGPMQREGKMQGGRGNMPMRPENLPENGKDDSTED</sequence>
<evidence type="ECO:0000256" key="1">
    <source>
        <dbReference type="SAM" id="Coils"/>
    </source>
</evidence>
<dbReference type="GeneID" id="24860121"/>
<accession>A0A0E3P398</accession>
<keyword evidence="4" id="KW-1185">Reference proteome</keyword>
<evidence type="ECO:0000256" key="2">
    <source>
        <dbReference type="SAM" id="MobiDB-lite"/>
    </source>
</evidence>
<dbReference type="AlphaFoldDB" id="A0A0E3P398"/>
<dbReference type="EMBL" id="CP009506">
    <property type="protein sequence ID" value="AKB28019.1"/>
    <property type="molecule type" value="Genomic_DNA"/>
</dbReference>
<reference evidence="3 4" key="1">
    <citation type="submission" date="2014-07" db="EMBL/GenBank/DDBJ databases">
        <title>Methanogenic archaea and the global carbon cycle.</title>
        <authorList>
            <person name="Henriksen J.R."/>
            <person name="Luke J."/>
            <person name="Reinhart S."/>
            <person name="Benedict M.N."/>
            <person name="Youngblut N.D."/>
            <person name="Metcalf M.E."/>
            <person name="Whitaker R.J."/>
            <person name="Metcalf W.W."/>
        </authorList>
    </citation>
    <scope>NUCLEOTIDE SEQUENCE [LARGE SCALE GENOMIC DNA]</scope>
    <source>
        <strain evidence="3 4">T4/M</strain>
    </source>
</reference>
<evidence type="ECO:0000313" key="3">
    <source>
        <dbReference type="EMBL" id="AKB28019.1"/>
    </source>
</evidence>
<dbReference type="HOGENOM" id="CLU_881699_0_0_2"/>
<feature type="coiled-coil region" evidence="1">
    <location>
        <begin position="87"/>
        <end position="114"/>
    </location>
</feature>